<dbReference type="Proteomes" id="UP000245368">
    <property type="component" value="Chromosome"/>
</dbReference>
<dbReference type="PANTHER" id="PTHR34404">
    <property type="entry name" value="REGULATORY PROTEIN, FMDB FAMILY"/>
    <property type="match status" value="1"/>
</dbReference>
<sequence>MPMYVYRNLNTGETFELKQSMKDSALTEHPETGEPIKRLVSAPAIAFKGSGFYATDSRASTSAVKTAETSKNDTSKSDTPAASDSSKSAESKTPTASAPAPSTPAASGGSSE</sequence>
<dbReference type="InterPro" id="IPR013429">
    <property type="entry name" value="Regulatory_FmdB_Zinc_ribbon"/>
</dbReference>
<protein>
    <submittedName>
        <fullName evidence="3">FmdB family transcriptional regulator</fullName>
    </submittedName>
</protein>
<evidence type="ECO:0000259" key="2">
    <source>
        <dbReference type="SMART" id="SM00834"/>
    </source>
</evidence>
<dbReference type="PANTHER" id="PTHR34404:SF2">
    <property type="entry name" value="CONSERVED SERINE RICH PROTEIN"/>
    <property type="match status" value="1"/>
</dbReference>
<dbReference type="KEGG" id="dez:DKM44_12130"/>
<evidence type="ECO:0000313" key="3">
    <source>
        <dbReference type="EMBL" id="AWN23881.1"/>
    </source>
</evidence>
<dbReference type="RefSeq" id="WP_109827609.1">
    <property type="nucleotide sequence ID" value="NZ_CP029494.1"/>
</dbReference>
<feature type="domain" description="Putative regulatory protein FmdB zinc ribbon" evidence="2">
    <location>
        <begin position="1"/>
        <end position="41"/>
    </location>
</feature>
<accession>A0A2Z3JJY5</accession>
<feature type="compositionally biased region" description="Polar residues" evidence="1">
    <location>
        <begin position="57"/>
        <end position="67"/>
    </location>
</feature>
<dbReference type="NCBIfam" id="TIGR02605">
    <property type="entry name" value="CxxC_CxxC_SSSS"/>
    <property type="match status" value="1"/>
</dbReference>
<feature type="compositionally biased region" description="Low complexity" evidence="1">
    <location>
        <begin position="81"/>
        <end position="112"/>
    </location>
</feature>
<evidence type="ECO:0000313" key="4">
    <source>
        <dbReference type="Proteomes" id="UP000245368"/>
    </source>
</evidence>
<reference evidence="3 4" key="1">
    <citation type="submission" date="2018-05" db="EMBL/GenBank/DDBJ databases">
        <title>Complete Genome Sequence of Deinococcus sp. strain 17bor-2.</title>
        <authorList>
            <person name="Srinivasan S."/>
        </authorList>
    </citation>
    <scope>NUCLEOTIDE SEQUENCE [LARGE SCALE GENOMIC DNA]</scope>
    <source>
        <strain evidence="3 4">17bor-2</strain>
    </source>
</reference>
<keyword evidence="4" id="KW-1185">Reference proteome</keyword>
<evidence type="ECO:0000256" key="1">
    <source>
        <dbReference type="SAM" id="MobiDB-lite"/>
    </source>
</evidence>
<dbReference type="EMBL" id="CP029494">
    <property type="protein sequence ID" value="AWN23881.1"/>
    <property type="molecule type" value="Genomic_DNA"/>
</dbReference>
<proteinExistence type="predicted"/>
<dbReference type="OrthoDB" id="9813321at2"/>
<gene>
    <name evidence="3" type="ORF">DKM44_12130</name>
</gene>
<dbReference type="AlphaFoldDB" id="A0A2Z3JJY5"/>
<organism evidence="3 4">
    <name type="scientific">Deinococcus irradiatisoli</name>
    <dbReference type="NCBI Taxonomy" id="2202254"/>
    <lineage>
        <taxon>Bacteria</taxon>
        <taxon>Thermotogati</taxon>
        <taxon>Deinococcota</taxon>
        <taxon>Deinococci</taxon>
        <taxon>Deinococcales</taxon>
        <taxon>Deinococcaceae</taxon>
        <taxon>Deinococcus</taxon>
    </lineage>
</organism>
<feature type="region of interest" description="Disordered" evidence="1">
    <location>
        <begin position="57"/>
        <end position="112"/>
    </location>
</feature>
<name>A0A2Z3JJY5_9DEIO</name>
<dbReference type="SMART" id="SM00834">
    <property type="entry name" value="CxxC_CXXC_SSSS"/>
    <property type="match status" value="1"/>
</dbReference>